<dbReference type="RefSeq" id="WP_338008265.1">
    <property type="nucleotide sequence ID" value="NZ_JAOPKB010000009.1"/>
</dbReference>
<gene>
    <name evidence="2" type="ORF">OB955_14730</name>
</gene>
<sequence>MSTNKAIRRSIGVSNIDEKRARYHARPDEYKETDLARGRQPLRKEKETDADENRHNE</sequence>
<evidence type="ECO:0000313" key="2">
    <source>
        <dbReference type="EMBL" id="MCU4973986.1"/>
    </source>
</evidence>
<accession>A0ABT2QGE1</accession>
<dbReference type="EMBL" id="JAOPKB010000009">
    <property type="protein sequence ID" value="MCU4973986.1"/>
    <property type="molecule type" value="Genomic_DNA"/>
</dbReference>
<keyword evidence="3" id="KW-1185">Reference proteome</keyword>
<evidence type="ECO:0000313" key="3">
    <source>
        <dbReference type="Proteomes" id="UP001320972"/>
    </source>
</evidence>
<feature type="compositionally biased region" description="Basic and acidic residues" evidence="1">
    <location>
        <begin position="16"/>
        <end position="57"/>
    </location>
</feature>
<proteinExistence type="predicted"/>
<name>A0ABT2QGE1_9EURY</name>
<dbReference type="Proteomes" id="UP001320972">
    <property type="component" value="Unassembled WGS sequence"/>
</dbReference>
<protein>
    <submittedName>
        <fullName evidence="2">Uncharacterized protein</fullName>
    </submittedName>
</protein>
<organism evidence="2 3">
    <name type="scientific">Natronoglomus mannanivorans</name>
    <dbReference type="NCBI Taxonomy" id="2979990"/>
    <lineage>
        <taxon>Archaea</taxon>
        <taxon>Methanobacteriati</taxon>
        <taxon>Methanobacteriota</taxon>
        <taxon>Stenosarchaea group</taxon>
        <taxon>Halobacteria</taxon>
        <taxon>Halobacteriales</taxon>
        <taxon>Natrialbaceae</taxon>
        <taxon>Natronoglomus</taxon>
    </lineage>
</organism>
<evidence type="ECO:0000256" key="1">
    <source>
        <dbReference type="SAM" id="MobiDB-lite"/>
    </source>
</evidence>
<reference evidence="2 3" key="1">
    <citation type="submission" date="2022-09" db="EMBL/GenBank/DDBJ databases">
        <title>Enrichment on poylsaccharides allowed isolation of novel metabolic and taxonomic groups of Haloarchaea.</title>
        <authorList>
            <person name="Sorokin D.Y."/>
            <person name="Elcheninov A.G."/>
            <person name="Khizhniak T.V."/>
            <person name="Kolganova T.V."/>
            <person name="Kublanov I.V."/>
        </authorList>
    </citation>
    <scope>NUCLEOTIDE SEQUENCE [LARGE SCALE GENOMIC DNA]</scope>
    <source>
        <strain evidence="2 3">AArc-m2/3/4</strain>
    </source>
</reference>
<feature type="region of interest" description="Disordered" evidence="1">
    <location>
        <begin position="1"/>
        <end position="57"/>
    </location>
</feature>
<comment type="caution">
    <text evidence="2">The sequence shown here is derived from an EMBL/GenBank/DDBJ whole genome shotgun (WGS) entry which is preliminary data.</text>
</comment>